<comment type="catalytic activity">
    <reaction evidence="5 6">
        <text>cytidine(34) in tRNA(Ile2) + L-lysine + ATP = lysidine(34) in tRNA(Ile2) + AMP + diphosphate + H(+)</text>
        <dbReference type="Rhea" id="RHEA:43744"/>
        <dbReference type="Rhea" id="RHEA-COMP:10625"/>
        <dbReference type="Rhea" id="RHEA-COMP:10670"/>
        <dbReference type="ChEBI" id="CHEBI:15378"/>
        <dbReference type="ChEBI" id="CHEBI:30616"/>
        <dbReference type="ChEBI" id="CHEBI:32551"/>
        <dbReference type="ChEBI" id="CHEBI:33019"/>
        <dbReference type="ChEBI" id="CHEBI:82748"/>
        <dbReference type="ChEBI" id="CHEBI:83665"/>
        <dbReference type="ChEBI" id="CHEBI:456215"/>
        <dbReference type="EC" id="6.3.4.19"/>
    </reaction>
</comment>
<evidence type="ECO:0000256" key="3">
    <source>
        <dbReference type="ARBA" id="ARBA00022741"/>
    </source>
</evidence>
<dbReference type="OrthoDB" id="9807403at2"/>
<dbReference type="EMBL" id="NFJD01000001">
    <property type="protein sequence ID" value="OUO57687.1"/>
    <property type="molecule type" value="Genomic_DNA"/>
</dbReference>
<evidence type="ECO:0000256" key="4">
    <source>
        <dbReference type="ARBA" id="ARBA00022840"/>
    </source>
</evidence>
<evidence type="ECO:0000259" key="7">
    <source>
        <dbReference type="Pfam" id="PF01171"/>
    </source>
</evidence>
<dbReference type="NCBIfam" id="TIGR02432">
    <property type="entry name" value="lysidine_TilS_N"/>
    <property type="match status" value="1"/>
</dbReference>
<comment type="similarity">
    <text evidence="6">Belongs to the tRNA(Ile)-lysidine synthase family.</text>
</comment>
<comment type="domain">
    <text evidence="6">The N-terminal region contains the highly conserved SGGXDS motif, predicted to be a P-loop motif involved in ATP binding.</text>
</comment>
<dbReference type="Pfam" id="PF01171">
    <property type="entry name" value="ATP_bind_3"/>
    <property type="match status" value="1"/>
</dbReference>
<accession>A0A1Y4DF16</accession>
<keyword evidence="6" id="KW-0963">Cytoplasm</keyword>
<dbReference type="InterPro" id="IPR011063">
    <property type="entry name" value="TilS/TtcA_N"/>
</dbReference>
<dbReference type="InterPro" id="IPR012094">
    <property type="entry name" value="tRNA_Ile_lys_synt"/>
</dbReference>
<dbReference type="HAMAP" id="MF_01161">
    <property type="entry name" value="tRNA_Ile_lys_synt"/>
    <property type="match status" value="1"/>
</dbReference>
<comment type="subcellular location">
    <subcellularLocation>
        <location evidence="6">Cytoplasm</location>
    </subcellularLocation>
</comment>
<dbReference type="AlphaFoldDB" id="A0A1Y4DF16"/>
<dbReference type="Proteomes" id="UP000196368">
    <property type="component" value="Unassembled WGS sequence"/>
</dbReference>
<evidence type="ECO:0000313" key="8">
    <source>
        <dbReference type="EMBL" id="OUO57687.1"/>
    </source>
</evidence>
<dbReference type="Gene3D" id="3.40.50.620">
    <property type="entry name" value="HUPs"/>
    <property type="match status" value="1"/>
</dbReference>
<dbReference type="EC" id="6.3.4.19" evidence="6"/>
<dbReference type="CDD" id="cd01992">
    <property type="entry name" value="TilS_N"/>
    <property type="match status" value="1"/>
</dbReference>
<reference evidence="9" key="1">
    <citation type="submission" date="2017-04" db="EMBL/GenBank/DDBJ databases">
        <title>Function of individual gut microbiota members based on whole genome sequencing of pure cultures obtained from chicken caecum.</title>
        <authorList>
            <person name="Medvecky M."/>
            <person name="Cejkova D."/>
            <person name="Polansky O."/>
            <person name="Karasova D."/>
            <person name="Kubasova T."/>
            <person name="Cizek A."/>
            <person name="Rychlik I."/>
        </authorList>
    </citation>
    <scope>NUCLEOTIDE SEQUENCE [LARGE SCALE GENOMIC DNA]</scope>
    <source>
        <strain evidence="9">An273</strain>
    </source>
</reference>
<name>A0A1Y4DF16_9BACT</name>
<dbReference type="PANTHER" id="PTHR43033:SF1">
    <property type="entry name" value="TRNA(ILE)-LYSIDINE SYNTHASE-RELATED"/>
    <property type="match status" value="1"/>
</dbReference>
<comment type="caution">
    <text evidence="8">The sequence shown here is derived from an EMBL/GenBank/DDBJ whole genome shotgun (WGS) entry which is preliminary data.</text>
</comment>
<protein>
    <recommendedName>
        <fullName evidence="6">tRNA(Ile)-lysidine synthase</fullName>
        <ecNumber evidence="6">6.3.4.19</ecNumber>
    </recommendedName>
    <alternativeName>
        <fullName evidence="6">tRNA(Ile)-2-lysyl-cytidine synthase</fullName>
    </alternativeName>
    <alternativeName>
        <fullName evidence="6">tRNA(Ile)-lysidine synthetase</fullName>
    </alternativeName>
</protein>
<evidence type="ECO:0000256" key="6">
    <source>
        <dbReference type="HAMAP-Rule" id="MF_01161"/>
    </source>
</evidence>
<comment type="function">
    <text evidence="6">Ligates lysine onto the cytidine present at position 34 of the AUA codon-specific tRNA(Ile) that contains the anticodon CAU, in an ATP-dependent manner. Cytidine is converted to lysidine, thus changing the amino acid specificity of the tRNA from methionine to isoleucine.</text>
</comment>
<evidence type="ECO:0000256" key="5">
    <source>
        <dbReference type="ARBA" id="ARBA00048539"/>
    </source>
</evidence>
<feature type="domain" description="tRNA(Ile)-lysidine/2-thiocytidine synthase N-terminal" evidence="7">
    <location>
        <begin position="28"/>
        <end position="212"/>
    </location>
</feature>
<dbReference type="InterPro" id="IPR012795">
    <property type="entry name" value="tRNA_Ile_lys_synt_N"/>
</dbReference>
<dbReference type="GO" id="GO:0032267">
    <property type="term" value="F:tRNA(Ile)-lysidine synthase activity"/>
    <property type="evidence" value="ECO:0007669"/>
    <property type="project" value="UniProtKB-EC"/>
</dbReference>
<keyword evidence="3 6" id="KW-0547">Nucleotide-binding</keyword>
<evidence type="ECO:0000256" key="1">
    <source>
        <dbReference type="ARBA" id="ARBA00022598"/>
    </source>
</evidence>
<feature type="binding site" evidence="6">
    <location>
        <begin position="33"/>
        <end position="38"/>
    </location>
    <ligand>
        <name>ATP</name>
        <dbReference type="ChEBI" id="CHEBI:30616"/>
    </ligand>
</feature>
<keyword evidence="2 6" id="KW-0819">tRNA processing</keyword>
<proteinExistence type="inferred from homology"/>
<dbReference type="InterPro" id="IPR014729">
    <property type="entry name" value="Rossmann-like_a/b/a_fold"/>
</dbReference>
<keyword evidence="9" id="KW-1185">Reference proteome</keyword>
<dbReference type="RefSeq" id="WP_087287498.1">
    <property type="nucleotide sequence ID" value="NZ_NFJD01000001.1"/>
</dbReference>
<evidence type="ECO:0000256" key="2">
    <source>
        <dbReference type="ARBA" id="ARBA00022694"/>
    </source>
</evidence>
<dbReference type="GO" id="GO:0005737">
    <property type="term" value="C:cytoplasm"/>
    <property type="evidence" value="ECO:0007669"/>
    <property type="project" value="UniProtKB-SubCell"/>
</dbReference>
<gene>
    <name evidence="6" type="primary">tilS</name>
    <name evidence="8" type="ORF">B5F75_02625</name>
</gene>
<keyword evidence="4 6" id="KW-0067">ATP-binding</keyword>
<dbReference type="GO" id="GO:0005524">
    <property type="term" value="F:ATP binding"/>
    <property type="evidence" value="ECO:0007669"/>
    <property type="project" value="UniProtKB-UniRule"/>
</dbReference>
<organism evidence="8 9">
    <name type="scientific">Candidatus Avelusimicrobium gallicola</name>
    <dbReference type="NCBI Taxonomy" id="2562704"/>
    <lineage>
        <taxon>Bacteria</taxon>
        <taxon>Pseudomonadati</taxon>
        <taxon>Elusimicrobiota</taxon>
        <taxon>Elusimicrobia</taxon>
        <taxon>Elusimicrobiales</taxon>
        <taxon>Elusimicrobiaceae</taxon>
        <taxon>Candidatus Avelusimicrobium</taxon>
    </lineage>
</organism>
<sequence>MTKKSFNASVLPRMRAFAGRLIGRGDAVLVGLSGGADSVCLLHFLRYLAGEKHFALAAAHVNHGLRGKDAEADQRFCRQLCKELEIEFLTLKTDAKKYADKFHLSPEHGARKARYEAFVKLARKWGANKLALGHQLDDQAETVLLNLLRGTKAKGLGGIPVRRPLAKGIEIVRPLLCITRAETESYLQNNGLSHITDQTNFEDVYTRNWIRSTLLPLLETKQPQIKSHLSLLAQDITRLLEETSCRN</sequence>
<dbReference type="GO" id="GO:0006400">
    <property type="term" value="P:tRNA modification"/>
    <property type="evidence" value="ECO:0007669"/>
    <property type="project" value="UniProtKB-UniRule"/>
</dbReference>
<dbReference type="SUPFAM" id="SSF52402">
    <property type="entry name" value="Adenine nucleotide alpha hydrolases-like"/>
    <property type="match status" value="1"/>
</dbReference>
<keyword evidence="1 6" id="KW-0436">Ligase</keyword>
<evidence type="ECO:0000313" key="9">
    <source>
        <dbReference type="Proteomes" id="UP000196368"/>
    </source>
</evidence>
<dbReference type="PANTHER" id="PTHR43033">
    <property type="entry name" value="TRNA(ILE)-LYSIDINE SYNTHASE-RELATED"/>
    <property type="match status" value="1"/>
</dbReference>